<evidence type="ECO:0000256" key="1">
    <source>
        <dbReference type="SAM" id="MobiDB-lite"/>
    </source>
</evidence>
<dbReference type="AlphaFoldDB" id="A0AAW2ZRA2"/>
<evidence type="ECO:0000313" key="3">
    <source>
        <dbReference type="Proteomes" id="UP001431209"/>
    </source>
</evidence>
<proteinExistence type="predicted"/>
<comment type="caution">
    <text evidence="2">The sequence shown here is derived from an EMBL/GenBank/DDBJ whole genome shotgun (WGS) entry which is preliminary data.</text>
</comment>
<feature type="region of interest" description="Disordered" evidence="1">
    <location>
        <begin position="1"/>
        <end position="22"/>
    </location>
</feature>
<feature type="region of interest" description="Disordered" evidence="1">
    <location>
        <begin position="316"/>
        <end position="370"/>
    </location>
</feature>
<feature type="compositionally biased region" description="Acidic residues" evidence="1">
    <location>
        <begin position="329"/>
        <end position="339"/>
    </location>
</feature>
<dbReference type="Proteomes" id="UP001431209">
    <property type="component" value="Unassembled WGS sequence"/>
</dbReference>
<protein>
    <submittedName>
        <fullName evidence="2">Uncharacterized protein</fullName>
    </submittedName>
</protein>
<evidence type="ECO:0000313" key="2">
    <source>
        <dbReference type="EMBL" id="KAL0491990.1"/>
    </source>
</evidence>
<accession>A0AAW2ZRA2</accession>
<organism evidence="2 3">
    <name type="scientific">Acrasis kona</name>
    <dbReference type="NCBI Taxonomy" id="1008807"/>
    <lineage>
        <taxon>Eukaryota</taxon>
        <taxon>Discoba</taxon>
        <taxon>Heterolobosea</taxon>
        <taxon>Tetramitia</taxon>
        <taxon>Eutetramitia</taxon>
        <taxon>Acrasidae</taxon>
        <taxon>Acrasis</taxon>
    </lineage>
</organism>
<keyword evidence="3" id="KW-1185">Reference proteome</keyword>
<gene>
    <name evidence="2" type="ORF">AKO1_010098</name>
</gene>
<dbReference type="EMBL" id="JAOPGA020001893">
    <property type="protein sequence ID" value="KAL0491990.1"/>
    <property type="molecule type" value="Genomic_DNA"/>
</dbReference>
<reference evidence="2 3" key="1">
    <citation type="submission" date="2024-03" db="EMBL/GenBank/DDBJ databases">
        <title>The Acrasis kona genome and developmental transcriptomes reveal deep origins of eukaryotic multicellular pathways.</title>
        <authorList>
            <person name="Sheikh S."/>
            <person name="Fu C.-J."/>
            <person name="Brown M.W."/>
            <person name="Baldauf S.L."/>
        </authorList>
    </citation>
    <scope>NUCLEOTIDE SEQUENCE [LARGE SCALE GENOMIC DNA]</scope>
    <source>
        <strain evidence="2 3">ATCC MYA-3509</strain>
    </source>
</reference>
<dbReference type="InterPro" id="IPR036770">
    <property type="entry name" value="Ankyrin_rpt-contain_sf"/>
</dbReference>
<dbReference type="SUPFAM" id="SSF48403">
    <property type="entry name" value="Ankyrin repeat"/>
    <property type="match status" value="1"/>
</dbReference>
<feature type="compositionally biased region" description="Low complexity" evidence="1">
    <location>
        <begin position="8"/>
        <end position="21"/>
    </location>
</feature>
<name>A0AAW2ZRA2_9EUKA</name>
<sequence>MWTPECFSPQSPNSSLDSSQQEVQLQTNPNDTAQIIPAVGIEVLEPTPNNLQSFYLNLLQQQPQQQVHAKDHFNANAPQAQPQLQTNPNDTAQIIHAVGIEVLEPRTIDRRVVVPLKIKLPDPFKCWEKLQVKFKDEAPSYDKGKQNLFIQVGDYSDFHILSRKIMTDRGEGNQQYGFLLKRDYLMTETSTITIKVPKRNPNAKSYQLSIECILNGNDEVKGETRLFTIPEEPNIKFRAFHPNKVKCGTPFSIITEIFNPDGDEESEEVSLRISQQSGGCHLHGTIPDFGKEDKTLTASVIDSSNTLATYKGVQYSGDDDIKGIQPEESQSEQDDDPGDDGNKNTKKRRKYSEGGSGIKKKSKVNNSTTQRNVWHRDIDNSYSLNFTSSFCNSFMEDCEGLRNVDSIIEIAKEWIDKRDMYGRPITFYFVSEPEASVSLIHALFNECGYDVDEQDVFGSTCAHWAKHFGARQIYGLITFLCKADVEIKNCLGITASELEFDVDDVEDERYYLLFKRKDIIRYLKRNIAFDKLFTPSNRGITFHVDDIDAEFITRWDIHQGRVEIKAKVCEGDNNRYFVMGRHQKFEYNENNINYFAVTFRDGERFYRKLFRCEINHDKEFLSAETYVDTEWLYEALGIPRYKGERRLKLNYEMIEYDFDHDRCTRRINHKPADDLILLRDGKLIY</sequence>